<dbReference type="Proteomes" id="UP001178508">
    <property type="component" value="Chromosome 6"/>
</dbReference>
<proteinExistence type="predicted"/>
<name>A0AAV1FBQ8_XYRNO</name>
<protein>
    <submittedName>
        <fullName evidence="1">Uncharacterized protein</fullName>
    </submittedName>
</protein>
<evidence type="ECO:0000313" key="2">
    <source>
        <dbReference type="Proteomes" id="UP001178508"/>
    </source>
</evidence>
<evidence type="ECO:0000313" key="1">
    <source>
        <dbReference type="EMBL" id="CAJ1058376.1"/>
    </source>
</evidence>
<dbReference type="AlphaFoldDB" id="A0AAV1FBQ8"/>
<organism evidence="1 2">
    <name type="scientific">Xyrichtys novacula</name>
    <name type="common">Pearly razorfish</name>
    <name type="synonym">Hemipteronotus novacula</name>
    <dbReference type="NCBI Taxonomy" id="13765"/>
    <lineage>
        <taxon>Eukaryota</taxon>
        <taxon>Metazoa</taxon>
        <taxon>Chordata</taxon>
        <taxon>Craniata</taxon>
        <taxon>Vertebrata</taxon>
        <taxon>Euteleostomi</taxon>
        <taxon>Actinopterygii</taxon>
        <taxon>Neopterygii</taxon>
        <taxon>Teleostei</taxon>
        <taxon>Neoteleostei</taxon>
        <taxon>Acanthomorphata</taxon>
        <taxon>Eupercaria</taxon>
        <taxon>Labriformes</taxon>
        <taxon>Labridae</taxon>
        <taxon>Xyrichtys</taxon>
    </lineage>
</organism>
<keyword evidence="2" id="KW-1185">Reference proteome</keyword>
<accession>A0AAV1FBQ8</accession>
<sequence length="111" mass="12002">MAAAFVGGGCLRVGAPCRKERRGNSDLLFGSVILQNDGSRAVLENPQPAGQREQEAPLKKEDILRVTAAELFTARMGTQGSECTLLTDTHTHTHTHRETLKVLLCGGYIDP</sequence>
<dbReference type="EMBL" id="OY660869">
    <property type="protein sequence ID" value="CAJ1058376.1"/>
    <property type="molecule type" value="Genomic_DNA"/>
</dbReference>
<gene>
    <name evidence="1" type="ORF">XNOV1_A030448</name>
</gene>
<reference evidence="1" key="1">
    <citation type="submission" date="2023-08" db="EMBL/GenBank/DDBJ databases">
        <authorList>
            <person name="Alioto T."/>
            <person name="Alioto T."/>
            <person name="Gomez Garrido J."/>
        </authorList>
    </citation>
    <scope>NUCLEOTIDE SEQUENCE</scope>
</reference>